<dbReference type="PANTHER" id="PTHR42795">
    <property type="entry name" value="ALANINE DEHYDROGENASE"/>
    <property type="match status" value="1"/>
</dbReference>
<dbReference type="SMART" id="SM01003">
    <property type="entry name" value="AlaDh_PNT_N"/>
    <property type="match status" value="1"/>
</dbReference>
<dbReference type="EMBL" id="CADCWH010000193">
    <property type="protein sequence ID" value="CAA9554914.1"/>
    <property type="molecule type" value="Genomic_DNA"/>
</dbReference>
<keyword evidence="4" id="KW-0520">NAD</keyword>
<protein>
    <recommendedName>
        <fullName evidence="2">alanine dehydrogenase</fullName>
        <ecNumber evidence="2">1.4.1.1</ecNumber>
    </recommendedName>
</protein>
<dbReference type="InterPro" id="IPR008141">
    <property type="entry name" value="Ala_DH"/>
</dbReference>
<dbReference type="GO" id="GO:0005886">
    <property type="term" value="C:plasma membrane"/>
    <property type="evidence" value="ECO:0007669"/>
    <property type="project" value="TreeGrafter"/>
</dbReference>
<dbReference type="GO" id="GO:0000286">
    <property type="term" value="F:alanine dehydrogenase activity"/>
    <property type="evidence" value="ECO:0007669"/>
    <property type="project" value="UniProtKB-EC"/>
</dbReference>
<dbReference type="Gene3D" id="3.40.50.720">
    <property type="entry name" value="NAD(P)-binding Rossmann-like Domain"/>
    <property type="match status" value="2"/>
</dbReference>
<organism evidence="7">
    <name type="scientific">uncultured Thermomicrobiales bacterium</name>
    <dbReference type="NCBI Taxonomy" id="1645740"/>
    <lineage>
        <taxon>Bacteria</taxon>
        <taxon>Pseudomonadati</taxon>
        <taxon>Thermomicrobiota</taxon>
        <taxon>Thermomicrobia</taxon>
        <taxon>Thermomicrobiales</taxon>
        <taxon>environmental samples</taxon>
    </lineage>
</organism>
<dbReference type="FunFam" id="3.40.50.720:FF:000049">
    <property type="entry name" value="Alanine dehydrogenase"/>
    <property type="match status" value="1"/>
</dbReference>
<dbReference type="InterPro" id="IPR007886">
    <property type="entry name" value="AlaDH/PNT_N"/>
</dbReference>
<keyword evidence="3 7" id="KW-0560">Oxidoreductase</keyword>
<feature type="domain" description="Alanine dehydrogenase/pyridine nucleotide transhydrogenase NAD(H)-binding" evidence="5">
    <location>
        <begin position="249"/>
        <end position="397"/>
    </location>
</feature>
<dbReference type="PANTHER" id="PTHR42795:SF1">
    <property type="entry name" value="ALANINE DEHYDROGENASE"/>
    <property type="match status" value="1"/>
</dbReference>
<dbReference type="SUPFAM" id="SSF51735">
    <property type="entry name" value="NAD(P)-binding Rossmann-fold domains"/>
    <property type="match status" value="1"/>
</dbReference>
<evidence type="ECO:0000256" key="2">
    <source>
        <dbReference type="ARBA" id="ARBA00012897"/>
    </source>
</evidence>
<dbReference type="SMART" id="SM01002">
    <property type="entry name" value="AlaDh_PNT_C"/>
    <property type="match status" value="1"/>
</dbReference>
<evidence type="ECO:0000256" key="4">
    <source>
        <dbReference type="ARBA" id="ARBA00023027"/>
    </source>
</evidence>
<dbReference type="Pfam" id="PF05222">
    <property type="entry name" value="AlaDh_PNT_N"/>
    <property type="match status" value="1"/>
</dbReference>
<dbReference type="AlphaFoldDB" id="A0A6J4UPT0"/>
<dbReference type="InterPro" id="IPR007698">
    <property type="entry name" value="AlaDH/PNT_NAD(H)-bd"/>
</dbReference>
<sequence>MRAATAARRWPQTGVSLGSIVGKTAVRITGSQTRVERFQMVVGGAIGTQRRREFADPGTRRPEQGRDDRYVRLARLCDDMDIGAVVPAAGRRGVLGETERMIVGVPREVKDRENRVAVTPAGVGEYVAHGHRVLVERDAGAGSGFGDAEYEAAGGELVDRHEDVFAGAELVLKVKEPVASEYGLLRRGQTLFTYLHLAADAPLTKGLIDAGVTAIAYETVQLASGILPLLTPMSEVAGRMSIQVGAHWLERTQGGGGMLLGGVPGVPGANVVIIGGGVVGTNAAQMALGMGANVWIVDRNVERLRQLDQTMHGRLHTVASNRHSVAALVEAADLVIGGVLIAGAKAPKLVSAEMVATMRPGSVVIDVAIDQGGCIETARPTSHSDPVYLVGGVLHYCVTNMPGAVPRTSTLALSNVTLPYGLDLADQGMSAAVRRDPALARGVNVIGGHVTHAAVADAFGLPHVELDDVLATVAA</sequence>
<evidence type="ECO:0000256" key="1">
    <source>
        <dbReference type="ARBA" id="ARBA00005689"/>
    </source>
</evidence>
<evidence type="ECO:0000259" key="6">
    <source>
        <dbReference type="SMART" id="SM01003"/>
    </source>
</evidence>
<dbReference type="Pfam" id="PF01262">
    <property type="entry name" value="AlaDh_PNT_C"/>
    <property type="match status" value="1"/>
</dbReference>
<dbReference type="EC" id="1.4.1.1" evidence="2"/>
<gene>
    <name evidence="7" type="ORF">AVDCRST_MAG70-1214</name>
</gene>
<name>A0A6J4UPT0_9BACT</name>
<dbReference type="NCBIfam" id="TIGR00518">
    <property type="entry name" value="alaDH"/>
    <property type="match status" value="1"/>
</dbReference>
<comment type="similarity">
    <text evidence="1">Belongs to the AlaDH/PNT family.</text>
</comment>
<proteinExistence type="inferred from homology"/>
<dbReference type="SUPFAM" id="SSF52283">
    <property type="entry name" value="Formate/glycerate dehydrogenase catalytic domain-like"/>
    <property type="match status" value="1"/>
</dbReference>
<dbReference type="CDD" id="cd05305">
    <property type="entry name" value="L-AlaDH"/>
    <property type="match status" value="1"/>
</dbReference>
<evidence type="ECO:0000256" key="3">
    <source>
        <dbReference type="ARBA" id="ARBA00023002"/>
    </source>
</evidence>
<evidence type="ECO:0000259" key="5">
    <source>
        <dbReference type="SMART" id="SM01002"/>
    </source>
</evidence>
<feature type="domain" description="Alanine dehydrogenase/pyridine nucleotide transhydrogenase N-terminal" evidence="6">
    <location>
        <begin position="104"/>
        <end position="237"/>
    </location>
</feature>
<dbReference type="InterPro" id="IPR008143">
    <property type="entry name" value="Ala_DH/PNT_CS2"/>
</dbReference>
<dbReference type="PROSITE" id="PS00837">
    <property type="entry name" value="ALADH_PNT_2"/>
    <property type="match status" value="1"/>
</dbReference>
<evidence type="ECO:0000313" key="7">
    <source>
        <dbReference type="EMBL" id="CAA9554914.1"/>
    </source>
</evidence>
<reference evidence="7" key="1">
    <citation type="submission" date="2020-02" db="EMBL/GenBank/DDBJ databases">
        <authorList>
            <person name="Meier V. D."/>
        </authorList>
    </citation>
    <scope>NUCLEOTIDE SEQUENCE</scope>
    <source>
        <strain evidence="7">AVDCRST_MAG70</strain>
    </source>
</reference>
<accession>A0A6J4UPT0</accession>
<dbReference type="GO" id="GO:0042853">
    <property type="term" value="P:L-alanine catabolic process"/>
    <property type="evidence" value="ECO:0007669"/>
    <property type="project" value="InterPro"/>
</dbReference>
<dbReference type="InterPro" id="IPR036291">
    <property type="entry name" value="NAD(P)-bd_dom_sf"/>
</dbReference>